<evidence type="ECO:0000313" key="1">
    <source>
        <dbReference type="EMBL" id="GAV07547.1"/>
    </source>
</evidence>
<reference evidence="1 2" key="1">
    <citation type="journal article" date="2016" name="Nat. Commun.">
        <title>Extremotolerant tardigrade genome and improved radiotolerance of human cultured cells by tardigrade-unique protein.</title>
        <authorList>
            <person name="Hashimoto T."/>
            <person name="Horikawa D.D."/>
            <person name="Saito Y."/>
            <person name="Kuwahara H."/>
            <person name="Kozuka-Hata H."/>
            <person name="Shin-I T."/>
            <person name="Minakuchi Y."/>
            <person name="Ohishi K."/>
            <person name="Motoyama A."/>
            <person name="Aizu T."/>
            <person name="Enomoto A."/>
            <person name="Kondo K."/>
            <person name="Tanaka S."/>
            <person name="Hara Y."/>
            <person name="Koshikawa S."/>
            <person name="Sagara H."/>
            <person name="Miura T."/>
            <person name="Yokobori S."/>
            <person name="Miyagawa K."/>
            <person name="Suzuki Y."/>
            <person name="Kubo T."/>
            <person name="Oyama M."/>
            <person name="Kohara Y."/>
            <person name="Fujiyama A."/>
            <person name="Arakawa K."/>
            <person name="Katayama T."/>
            <person name="Toyoda A."/>
            <person name="Kunieda T."/>
        </authorList>
    </citation>
    <scope>NUCLEOTIDE SEQUENCE [LARGE SCALE GENOMIC DNA]</scope>
    <source>
        <strain evidence="1 2">YOKOZUNA-1</strain>
    </source>
</reference>
<accession>A0A1D1W1W6</accession>
<sequence length="95" mass="10343">MPRTKVNNARITHRMGGAFRPGNAIRLQIARLDPALAVGVPVNPARAAPDSARNATVVSPVRVHRTIIVTIQTHPAQVKVEPSPLKRPFPDVIEF</sequence>
<dbReference type="EMBL" id="BDGG01000015">
    <property type="protein sequence ID" value="GAV07547.1"/>
    <property type="molecule type" value="Genomic_DNA"/>
</dbReference>
<gene>
    <name evidence="1" type="primary">RvY_17371-1</name>
    <name evidence="1" type="synonym">RvY_17371.1</name>
    <name evidence="1" type="ORF">RvY_17371</name>
</gene>
<proteinExistence type="predicted"/>
<keyword evidence="2" id="KW-1185">Reference proteome</keyword>
<organism evidence="1 2">
    <name type="scientific">Ramazzottius varieornatus</name>
    <name type="common">Water bear</name>
    <name type="synonym">Tardigrade</name>
    <dbReference type="NCBI Taxonomy" id="947166"/>
    <lineage>
        <taxon>Eukaryota</taxon>
        <taxon>Metazoa</taxon>
        <taxon>Ecdysozoa</taxon>
        <taxon>Tardigrada</taxon>
        <taxon>Eutardigrada</taxon>
        <taxon>Parachela</taxon>
        <taxon>Hypsibioidea</taxon>
        <taxon>Ramazzottiidae</taxon>
        <taxon>Ramazzottius</taxon>
    </lineage>
</organism>
<name>A0A1D1W1W6_RAMVA</name>
<comment type="caution">
    <text evidence="1">The sequence shown here is derived from an EMBL/GenBank/DDBJ whole genome shotgun (WGS) entry which is preliminary data.</text>
</comment>
<protein>
    <submittedName>
        <fullName evidence="1">Uncharacterized protein</fullName>
    </submittedName>
</protein>
<dbReference type="AlphaFoldDB" id="A0A1D1W1W6"/>
<dbReference type="Proteomes" id="UP000186922">
    <property type="component" value="Unassembled WGS sequence"/>
</dbReference>
<evidence type="ECO:0000313" key="2">
    <source>
        <dbReference type="Proteomes" id="UP000186922"/>
    </source>
</evidence>